<dbReference type="SUPFAM" id="SSF52047">
    <property type="entry name" value="RNI-like"/>
    <property type="match status" value="1"/>
</dbReference>
<name>A0A395I3K6_ASPHC</name>
<dbReference type="Proteomes" id="UP000248961">
    <property type="component" value="Unassembled WGS sequence"/>
</dbReference>
<evidence type="ECO:0000313" key="3">
    <source>
        <dbReference type="Proteomes" id="UP000248961"/>
    </source>
</evidence>
<proteinExistence type="predicted"/>
<evidence type="ECO:0000313" key="2">
    <source>
        <dbReference type="EMBL" id="RAL14537.1"/>
    </source>
</evidence>
<sequence length="430" mass="48217">MPLAKLILPLKGKLARKKERDISCSSEHKHNQTSQLCDLPAEMIDLIASFLERHDLCMLRLTCSALRSTSKYQFGRIGLHTLRTDLSKANMSAMAELANACGYNHHVKRLYICGSSGCYLGYGFSWIRDFWSNRYLIWLLTSEGFLRLRALLEKFPNCQSFHVSLSEEPEEGAWKDCISPSDAIVVLLNLMSCMARPVKSFTCSHSDPKEQLPGIISSKNFSSRHFDDARLSITLSTLTELAILAYIKNDALANFVCNFASQASNLKKLELDFAAGSGAPTVMQQLGSGSSLVKLEELKLSNALGISGHDLYKVLLENCASLRILSLKVICLDDELWETILDSLMRDFPVLEEMTLLWIADRVSGLRELYPGSMYIEGFQDLRGRHGPIRVFYAGPPVHEALSSLLQRYRIPAQQTSRLAAQWPSSRPMI</sequence>
<dbReference type="SUPFAM" id="SSF81383">
    <property type="entry name" value="F-box domain"/>
    <property type="match status" value="1"/>
</dbReference>
<protein>
    <recommendedName>
        <fullName evidence="1">F-box domain-containing protein</fullName>
    </recommendedName>
</protein>
<reference evidence="2 3" key="1">
    <citation type="submission" date="2018-02" db="EMBL/GenBank/DDBJ databases">
        <title>The genomes of Aspergillus section Nigri reveals drivers in fungal speciation.</title>
        <authorList>
            <consortium name="DOE Joint Genome Institute"/>
            <person name="Vesth T.C."/>
            <person name="Nybo J."/>
            <person name="Theobald S."/>
            <person name="Brandl J."/>
            <person name="Frisvad J.C."/>
            <person name="Nielsen K.F."/>
            <person name="Lyhne E.K."/>
            <person name="Kogle M.E."/>
            <person name="Kuo A."/>
            <person name="Riley R."/>
            <person name="Clum A."/>
            <person name="Nolan M."/>
            <person name="Lipzen A."/>
            <person name="Salamov A."/>
            <person name="Henrissat B."/>
            <person name="Wiebenga A."/>
            <person name="De vries R.P."/>
            <person name="Grigoriev I.V."/>
            <person name="Mortensen U.H."/>
            <person name="Andersen M.R."/>
            <person name="Baker S.E."/>
        </authorList>
    </citation>
    <scope>NUCLEOTIDE SEQUENCE [LARGE SCALE GENOMIC DNA]</scope>
    <source>
        <strain evidence="2 3">CBS 101889</strain>
    </source>
</reference>
<evidence type="ECO:0000259" key="1">
    <source>
        <dbReference type="Pfam" id="PF00646"/>
    </source>
</evidence>
<feature type="domain" description="F-box" evidence="1">
    <location>
        <begin position="36"/>
        <end position="71"/>
    </location>
</feature>
<dbReference type="InterPro" id="IPR001810">
    <property type="entry name" value="F-box_dom"/>
</dbReference>
<accession>A0A395I3K6</accession>
<dbReference type="RefSeq" id="XP_025553691.1">
    <property type="nucleotide sequence ID" value="XM_025699525.1"/>
</dbReference>
<dbReference type="AlphaFoldDB" id="A0A395I3K6"/>
<dbReference type="OrthoDB" id="4460680at2759"/>
<dbReference type="GeneID" id="37203814"/>
<dbReference type="EMBL" id="KZ824274">
    <property type="protein sequence ID" value="RAL14537.1"/>
    <property type="molecule type" value="Genomic_DNA"/>
</dbReference>
<dbReference type="InterPro" id="IPR036047">
    <property type="entry name" value="F-box-like_dom_sf"/>
</dbReference>
<dbReference type="STRING" id="1450537.A0A395I3K6"/>
<gene>
    <name evidence="2" type="ORF">BO97DRAFT_465035</name>
</gene>
<keyword evidence="3" id="KW-1185">Reference proteome</keyword>
<dbReference type="VEuPathDB" id="FungiDB:BO97DRAFT_465035"/>
<dbReference type="Pfam" id="PF00646">
    <property type="entry name" value="F-box"/>
    <property type="match status" value="1"/>
</dbReference>
<organism evidence="2 3">
    <name type="scientific">Aspergillus homomorphus (strain CBS 101889)</name>
    <dbReference type="NCBI Taxonomy" id="1450537"/>
    <lineage>
        <taxon>Eukaryota</taxon>
        <taxon>Fungi</taxon>
        <taxon>Dikarya</taxon>
        <taxon>Ascomycota</taxon>
        <taxon>Pezizomycotina</taxon>
        <taxon>Eurotiomycetes</taxon>
        <taxon>Eurotiomycetidae</taxon>
        <taxon>Eurotiales</taxon>
        <taxon>Aspergillaceae</taxon>
        <taxon>Aspergillus</taxon>
        <taxon>Aspergillus subgen. Circumdati</taxon>
    </lineage>
</organism>